<feature type="compositionally biased region" description="Acidic residues" evidence="1">
    <location>
        <begin position="10"/>
        <end position="30"/>
    </location>
</feature>
<reference evidence="2" key="1">
    <citation type="submission" date="2023-07" db="EMBL/GenBank/DDBJ databases">
        <title>draft genome sequence of fig (Ficus carica).</title>
        <authorList>
            <person name="Takahashi T."/>
            <person name="Nishimura K."/>
        </authorList>
    </citation>
    <scope>NUCLEOTIDE SEQUENCE</scope>
</reference>
<comment type="caution">
    <text evidence="2">The sequence shown here is derived from an EMBL/GenBank/DDBJ whole genome shotgun (WGS) entry which is preliminary data.</text>
</comment>
<evidence type="ECO:0000313" key="2">
    <source>
        <dbReference type="EMBL" id="GMN29362.1"/>
    </source>
</evidence>
<dbReference type="Proteomes" id="UP001187192">
    <property type="component" value="Unassembled WGS sequence"/>
</dbReference>
<protein>
    <submittedName>
        <fullName evidence="2">Uncharacterized protein</fullName>
    </submittedName>
</protein>
<keyword evidence="3" id="KW-1185">Reference proteome</keyword>
<sequence>MRFSLKSIEGDEEDEMRDQSSEFDDNVEDMDIDEEIDPIVQKDPNAHYWNFSNPISYHAMPVTAYDMRLDAMYWGGKNRYGTKWGDG</sequence>
<gene>
    <name evidence="2" type="ORF">TIFTF001_050594</name>
</gene>
<dbReference type="SUPFAM" id="SSF54001">
    <property type="entry name" value="Cysteine proteinases"/>
    <property type="match status" value="1"/>
</dbReference>
<dbReference type="AlphaFoldDB" id="A0AA87Z400"/>
<feature type="region of interest" description="Disordered" evidence="1">
    <location>
        <begin position="1"/>
        <end position="30"/>
    </location>
</feature>
<evidence type="ECO:0000313" key="3">
    <source>
        <dbReference type="Proteomes" id="UP001187192"/>
    </source>
</evidence>
<name>A0AA87Z400_FICCA</name>
<proteinExistence type="predicted"/>
<dbReference type="InterPro" id="IPR038765">
    <property type="entry name" value="Papain-like_cys_pep_sf"/>
</dbReference>
<evidence type="ECO:0000256" key="1">
    <source>
        <dbReference type="SAM" id="MobiDB-lite"/>
    </source>
</evidence>
<dbReference type="EMBL" id="BTGU01008496">
    <property type="protein sequence ID" value="GMN29362.1"/>
    <property type="molecule type" value="Genomic_DNA"/>
</dbReference>
<organism evidence="2 3">
    <name type="scientific">Ficus carica</name>
    <name type="common">Common fig</name>
    <dbReference type="NCBI Taxonomy" id="3494"/>
    <lineage>
        <taxon>Eukaryota</taxon>
        <taxon>Viridiplantae</taxon>
        <taxon>Streptophyta</taxon>
        <taxon>Embryophyta</taxon>
        <taxon>Tracheophyta</taxon>
        <taxon>Spermatophyta</taxon>
        <taxon>Magnoliopsida</taxon>
        <taxon>eudicotyledons</taxon>
        <taxon>Gunneridae</taxon>
        <taxon>Pentapetalae</taxon>
        <taxon>rosids</taxon>
        <taxon>fabids</taxon>
        <taxon>Rosales</taxon>
        <taxon>Moraceae</taxon>
        <taxon>Ficeae</taxon>
        <taxon>Ficus</taxon>
    </lineage>
</organism>
<accession>A0AA87Z400</accession>